<dbReference type="PATRIC" id="fig|571915.4.peg.306"/>
<feature type="transmembrane region" description="Helical" evidence="1">
    <location>
        <begin position="265"/>
        <end position="291"/>
    </location>
</feature>
<keyword evidence="1" id="KW-1133">Transmembrane helix</keyword>
<dbReference type="GO" id="GO:0006508">
    <property type="term" value="P:proteolysis"/>
    <property type="evidence" value="ECO:0007669"/>
    <property type="project" value="UniProtKB-KW"/>
</dbReference>
<reference evidence="3 4" key="1">
    <citation type="journal article" date="2015" name="Genome Announc.">
        <title>Complete Genome Sequence of the Type Strain Corynebacterium mustelae DSM 45274, Isolated from Various Tissues of a Male Ferret with Lethal Sepsis.</title>
        <authorList>
            <person name="Ruckert C."/>
            <person name="Eimer J."/>
            <person name="Winkler A."/>
            <person name="Tauch A."/>
        </authorList>
    </citation>
    <scope>NUCLEOTIDE SEQUENCE [LARGE SCALE GENOMIC DNA]</scope>
    <source>
        <strain evidence="3 4">DSM 45274</strain>
    </source>
</reference>
<protein>
    <submittedName>
        <fullName evidence="3">Putative metal-dependent membrane protease</fullName>
    </submittedName>
</protein>
<organism evidence="3 4">
    <name type="scientific">Corynebacterium mustelae</name>
    <dbReference type="NCBI Taxonomy" id="571915"/>
    <lineage>
        <taxon>Bacteria</taxon>
        <taxon>Bacillati</taxon>
        <taxon>Actinomycetota</taxon>
        <taxon>Actinomycetes</taxon>
        <taxon>Mycobacteriales</taxon>
        <taxon>Corynebacteriaceae</taxon>
        <taxon>Corynebacterium</taxon>
    </lineage>
</organism>
<feature type="transmembrane region" description="Helical" evidence="1">
    <location>
        <begin position="172"/>
        <end position="192"/>
    </location>
</feature>
<evidence type="ECO:0000259" key="2">
    <source>
        <dbReference type="Pfam" id="PF02517"/>
    </source>
</evidence>
<evidence type="ECO:0000313" key="4">
    <source>
        <dbReference type="Proteomes" id="UP000035199"/>
    </source>
</evidence>
<dbReference type="AlphaFoldDB" id="A0A0G3GU58"/>
<keyword evidence="1" id="KW-0472">Membrane</keyword>
<dbReference type="EMBL" id="CP011542">
    <property type="protein sequence ID" value="AKK04644.1"/>
    <property type="molecule type" value="Genomic_DNA"/>
</dbReference>
<reference evidence="4" key="2">
    <citation type="submission" date="2015-05" db="EMBL/GenBank/DDBJ databases">
        <title>Complete genome sequence of Corynebacterium mustelae DSM 45274, isolated from various tissues of a male ferret with lethal sepsis.</title>
        <authorList>
            <person name="Ruckert C."/>
            <person name="Albersmeier A."/>
            <person name="Winkler A."/>
            <person name="Tauch A."/>
        </authorList>
    </citation>
    <scope>NUCLEOTIDE SEQUENCE [LARGE SCALE GENOMIC DNA]</scope>
    <source>
        <strain evidence="4">DSM 45274</strain>
    </source>
</reference>
<dbReference type="PANTHER" id="PTHR36435:SF1">
    <property type="entry name" value="CAAX AMINO TERMINAL PROTEASE FAMILY PROTEIN"/>
    <property type="match status" value="1"/>
</dbReference>
<evidence type="ECO:0000313" key="3">
    <source>
        <dbReference type="EMBL" id="AKK04644.1"/>
    </source>
</evidence>
<keyword evidence="1" id="KW-0812">Transmembrane</keyword>
<accession>A0A0G3GU58</accession>
<dbReference type="STRING" id="571915.CMUST_01475"/>
<proteinExistence type="predicted"/>
<dbReference type="Pfam" id="PF02517">
    <property type="entry name" value="Rce1-like"/>
    <property type="match status" value="1"/>
</dbReference>
<dbReference type="GO" id="GO:0080120">
    <property type="term" value="P:CAAX-box protein maturation"/>
    <property type="evidence" value="ECO:0007669"/>
    <property type="project" value="UniProtKB-ARBA"/>
</dbReference>
<gene>
    <name evidence="3" type="ORF">CMUST_01475</name>
</gene>
<keyword evidence="4" id="KW-1185">Reference proteome</keyword>
<feature type="transmembrane region" description="Helical" evidence="1">
    <location>
        <begin position="213"/>
        <end position="232"/>
    </location>
</feature>
<feature type="transmembrane region" description="Helical" evidence="1">
    <location>
        <begin position="49"/>
        <end position="69"/>
    </location>
</feature>
<feature type="transmembrane region" description="Helical" evidence="1">
    <location>
        <begin position="122"/>
        <end position="152"/>
    </location>
</feature>
<dbReference type="InterPro" id="IPR052710">
    <property type="entry name" value="CAAX_protease"/>
</dbReference>
<dbReference type="Proteomes" id="UP000035199">
    <property type="component" value="Chromosome"/>
</dbReference>
<dbReference type="PANTHER" id="PTHR36435">
    <property type="entry name" value="SLR1288 PROTEIN"/>
    <property type="match status" value="1"/>
</dbReference>
<name>A0A0G3GU58_9CORY</name>
<dbReference type="GO" id="GO:0004175">
    <property type="term" value="F:endopeptidase activity"/>
    <property type="evidence" value="ECO:0007669"/>
    <property type="project" value="UniProtKB-ARBA"/>
</dbReference>
<feature type="transmembrane region" description="Helical" evidence="1">
    <location>
        <begin position="81"/>
        <end position="101"/>
    </location>
</feature>
<dbReference type="InterPro" id="IPR003675">
    <property type="entry name" value="Rce1/LyrA-like_dom"/>
</dbReference>
<evidence type="ECO:0000256" key="1">
    <source>
        <dbReference type="SAM" id="Phobius"/>
    </source>
</evidence>
<feature type="domain" description="CAAX prenyl protease 2/Lysostaphin resistance protein A-like" evidence="2">
    <location>
        <begin position="183"/>
        <end position="277"/>
    </location>
</feature>
<feature type="transmembrane region" description="Helical" evidence="1">
    <location>
        <begin position="238"/>
        <end position="258"/>
    </location>
</feature>
<dbReference type="KEGG" id="cmv:CMUST_01475"/>
<sequence length="292" mass="31636">MARKKPPHTRQRRFRYSREITKKIENIRMGLSGDHTTTETHPDAGRATLLIAVRLGLVVVVTGLLWLYQQKVLGIDGFPPGSFLATIGLLPVNIVCLWLVVSLYRRMGVTVRQAVGVRVGKIAVDIGWGLLWFMVLNLPFMVAIWLVMFAIYGTEVLSAFEVIFIDNAAVAAGNSPVAIAVGIVSLIGFVAINALTEELVFRGYGLAGLKRRLGATIAVVVSSVAFGVQHIFFASSGAAMLVYFVAFTVWGLIACMIVRRQGRLFPVLVAHALVNFLGAAPGVGIAVYQLVT</sequence>
<keyword evidence="3" id="KW-0645">Protease</keyword>
<keyword evidence="3" id="KW-0378">Hydrolase</keyword>